<evidence type="ECO:0000313" key="4">
    <source>
        <dbReference type="EMBL" id="KAF7512432.1"/>
    </source>
</evidence>
<evidence type="ECO:0000313" key="5">
    <source>
        <dbReference type="Proteomes" id="UP000606974"/>
    </source>
</evidence>
<dbReference type="AlphaFoldDB" id="A0A8H7AQL2"/>
<dbReference type="PANTHER" id="PTHR47706:SF11">
    <property type="entry name" value="ISOFLAVONE REDUCTASE FAMILY PROTEIN (AFU_ORTHOLOGUE AFUA_1G12510)"/>
    <property type="match status" value="1"/>
</dbReference>
<dbReference type="EMBL" id="JAACFV010000012">
    <property type="protein sequence ID" value="KAF7512432.1"/>
    <property type="molecule type" value="Genomic_DNA"/>
</dbReference>
<keyword evidence="1" id="KW-0521">NADP</keyword>
<proteinExistence type="predicted"/>
<name>A0A8H7AQL2_9EURO</name>
<dbReference type="Proteomes" id="UP000606974">
    <property type="component" value="Unassembled WGS sequence"/>
</dbReference>
<protein>
    <recommendedName>
        <fullName evidence="3">NmrA-like domain-containing protein</fullName>
    </recommendedName>
</protein>
<dbReference type="InterPro" id="IPR036291">
    <property type="entry name" value="NAD(P)-bd_dom_sf"/>
</dbReference>
<dbReference type="InterPro" id="IPR051609">
    <property type="entry name" value="NmrA/Isoflavone_reductase-like"/>
</dbReference>
<evidence type="ECO:0000259" key="3">
    <source>
        <dbReference type="Pfam" id="PF05368"/>
    </source>
</evidence>
<dbReference type="SUPFAM" id="SSF51735">
    <property type="entry name" value="NAD(P)-binding Rossmann-fold domains"/>
    <property type="match status" value="1"/>
</dbReference>
<dbReference type="Gene3D" id="3.40.50.720">
    <property type="entry name" value="NAD(P)-binding Rossmann-like Domain"/>
    <property type="match status" value="1"/>
</dbReference>
<sequence length="307" mass="34068">MPQNLLIIGATGLIGKYITKEIIKAKSSFGRIAILTSKDTTHNKTSGIYDLKQSGIEVLVGDITKEEDVKSAYHGIDTVISCVGRNVIAQQIPLIQWASETPVTRFFPSEYGTDIEYSLESASEKPHQQKLKVRRYMSTVTNLEWTCLVTGPYSDLYLAEPPLGRLGAGGFNVKEKKSSLLGDGKGRISFTAMADVGRLLVAALQHPAASRNRVLIVNSFTTSPHDILAQFEKQTGTKWDVQYTDLGKLKEIEERAWRNQDPLATGLTLRRIWAEGGTLYENRDNELIGDPPMETLADQVRQAIERS</sequence>
<gene>
    <name evidence="4" type="ORF">GJ744_001367</name>
</gene>
<organism evidence="4 5">
    <name type="scientific">Endocarpon pusillum</name>
    <dbReference type="NCBI Taxonomy" id="364733"/>
    <lineage>
        <taxon>Eukaryota</taxon>
        <taxon>Fungi</taxon>
        <taxon>Dikarya</taxon>
        <taxon>Ascomycota</taxon>
        <taxon>Pezizomycotina</taxon>
        <taxon>Eurotiomycetes</taxon>
        <taxon>Chaetothyriomycetidae</taxon>
        <taxon>Verrucariales</taxon>
        <taxon>Verrucariaceae</taxon>
        <taxon>Endocarpon</taxon>
    </lineage>
</organism>
<evidence type="ECO:0000256" key="2">
    <source>
        <dbReference type="ARBA" id="ARBA00023002"/>
    </source>
</evidence>
<dbReference type="Pfam" id="PF05368">
    <property type="entry name" value="NmrA"/>
    <property type="match status" value="1"/>
</dbReference>
<comment type="caution">
    <text evidence="4">The sequence shown here is derived from an EMBL/GenBank/DDBJ whole genome shotgun (WGS) entry which is preliminary data.</text>
</comment>
<dbReference type="OrthoDB" id="419598at2759"/>
<dbReference type="InterPro" id="IPR008030">
    <property type="entry name" value="NmrA-like"/>
</dbReference>
<reference evidence="4" key="1">
    <citation type="submission" date="2020-02" db="EMBL/GenBank/DDBJ databases">
        <authorList>
            <person name="Palmer J.M."/>
        </authorList>
    </citation>
    <scope>NUCLEOTIDE SEQUENCE</scope>
    <source>
        <strain evidence="4">EPUS1.4</strain>
        <tissue evidence="4">Thallus</tissue>
    </source>
</reference>
<keyword evidence="2" id="KW-0560">Oxidoreductase</keyword>
<accession>A0A8H7AQL2</accession>
<keyword evidence="5" id="KW-1185">Reference proteome</keyword>
<evidence type="ECO:0000256" key="1">
    <source>
        <dbReference type="ARBA" id="ARBA00022857"/>
    </source>
</evidence>
<dbReference type="Gene3D" id="3.90.25.10">
    <property type="entry name" value="UDP-galactose 4-epimerase, domain 1"/>
    <property type="match status" value="1"/>
</dbReference>
<dbReference type="PANTHER" id="PTHR47706">
    <property type="entry name" value="NMRA-LIKE FAMILY PROTEIN"/>
    <property type="match status" value="1"/>
</dbReference>
<feature type="domain" description="NmrA-like" evidence="3">
    <location>
        <begin position="3"/>
        <end position="251"/>
    </location>
</feature>
<dbReference type="GO" id="GO:0016491">
    <property type="term" value="F:oxidoreductase activity"/>
    <property type="evidence" value="ECO:0007669"/>
    <property type="project" value="UniProtKB-KW"/>
</dbReference>